<dbReference type="EMBL" id="LR031574">
    <property type="protein sequence ID" value="VDC97371.1"/>
    <property type="molecule type" value="Genomic_DNA"/>
</dbReference>
<evidence type="ECO:0000313" key="1">
    <source>
        <dbReference type="EMBL" id="VDC97371.1"/>
    </source>
</evidence>
<name>A0A3P6BM83_BRACM</name>
<sequence length="36" mass="4219">MVLKVHLLDLAFSDHSQTRKLLCTVFIAFKYTPILR</sequence>
<dbReference type="AlphaFoldDB" id="A0A3P6BM83"/>
<reference evidence="1" key="1">
    <citation type="submission" date="2018-11" db="EMBL/GenBank/DDBJ databases">
        <authorList>
            <consortium name="Genoscope - CEA"/>
            <person name="William W."/>
        </authorList>
    </citation>
    <scope>NUCLEOTIDE SEQUENCE</scope>
</reference>
<gene>
    <name evidence="1" type="ORF">BRAA07T28991Z</name>
</gene>
<protein>
    <submittedName>
        <fullName evidence="1">Uncharacterized protein</fullName>
    </submittedName>
</protein>
<proteinExistence type="predicted"/>
<organism evidence="1">
    <name type="scientific">Brassica campestris</name>
    <name type="common">Field mustard</name>
    <dbReference type="NCBI Taxonomy" id="3711"/>
    <lineage>
        <taxon>Eukaryota</taxon>
        <taxon>Viridiplantae</taxon>
        <taxon>Streptophyta</taxon>
        <taxon>Embryophyta</taxon>
        <taxon>Tracheophyta</taxon>
        <taxon>Spermatophyta</taxon>
        <taxon>Magnoliopsida</taxon>
        <taxon>eudicotyledons</taxon>
        <taxon>Gunneridae</taxon>
        <taxon>Pentapetalae</taxon>
        <taxon>rosids</taxon>
        <taxon>malvids</taxon>
        <taxon>Brassicales</taxon>
        <taxon>Brassicaceae</taxon>
        <taxon>Brassiceae</taxon>
        <taxon>Brassica</taxon>
    </lineage>
</organism>
<accession>A0A3P6BM83</accession>